<name>A0ACC0BVM2_CATRO</name>
<accession>A0ACC0BVM2</accession>
<evidence type="ECO:0000313" key="1">
    <source>
        <dbReference type="EMBL" id="KAI5676665.1"/>
    </source>
</evidence>
<dbReference type="Proteomes" id="UP001060085">
    <property type="component" value="Linkage Group LG02"/>
</dbReference>
<proteinExistence type="predicted"/>
<comment type="caution">
    <text evidence="1">The sequence shown here is derived from an EMBL/GenBank/DDBJ whole genome shotgun (WGS) entry which is preliminary data.</text>
</comment>
<organism evidence="1 2">
    <name type="scientific">Catharanthus roseus</name>
    <name type="common">Madagascar periwinkle</name>
    <name type="synonym">Vinca rosea</name>
    <dbReference type="NCBI Taxonomy" id="4058"/>
    <lineage>
        <taxon>Eukaryota</taxon>
        <taxon>Viridiplantae</taxon>
        <taxon>Streptophyta</taxon>
        <taxon>Embryophyta</taxon>
        <taxon>Tracheophyta</taxon>
        <taxon>Spermatophyta</taxon>
        <taxon>Magnoliopsida</taxon>
        <taxon>eudicotyledons</taxon>
        <taxon>Gunneridae</taxon>
        <taxon>Pentapetalae</taxon>
        <taxon>asterids</taxon>
        <taxon>lamiids</taxon>
        <taxon>Gentianales</taxon>
        <taxon>Apocynaceae</taxon>
        <taxon>Rauvolfioideae</taxon>
        <taxon>Vinceae</taxon>
        <taxon>Catharanthinae</taxon>
        <taxon>Catharanthus</taxon>
    </lineage>
</organism>
<evidence type="ECO:0000313" key="2">
    <source>
        <dbReference type="Proteomes" id="UP001060085"/>
    </source>
</evidence>
<protein>
    <submittedName>
        <fullName evidence="1">Uncharacterized protein</fullName>
    </submittedName>
</protein>
<dbReference type="EMBL" id="CM044702">
    <property type="protein sequence ID" value="KAI5676665.1"/>
    <property type="molecule type" value="Genomic_DNA"/>
</dbReference>
<gene>
    <name evidence="1" type="ORF">M9H77_07615</name>
</gene>
<reference evidence="2" key="1">
    <citation type="journal article" date="2023" name="Nat. Plants">
        <title>Single-cell RNA sequencing provides a high-resolution roadmap for understanding the multicellular compartmentation of specialized metabolism.</title>
        <authorList>
            <person name="Sun S."/>
            <person name="Shen X."/>
            <person name="Li Y."/>
            <person name="Li Y."/>
            <person name="Wang S."/>
            <person name="Li R."/>
            <person name="Zhang H."/>
            <person name="Shen G."/>
            <person name="Guo B."/>
            <person name="Wei J."/>
            <person name="Xu J."/>
            <person name="St-Pierre B."/>
            <person name="Chen S."/>
            <person name="Sun C."/>
        </authorList>
    </citation>
    <scope>NUCLEOTIDE SEQUENCE [LARGE SCALE GENOMIC DNA]</scope>
</reference>
<sequence>MEESRYLFRIVKALEMVFSERRATIGFFAVGYTLAELFSIQMPSTNFRSFLINEHFGSTIPEIGNSNFSAQLLVYADCTTSPLAEASVAEGGGESGVRELLRRDNEGGERLVFREFKGRECKGLHRERLFDIAIPMAIPVTVVKEKNRTIIVLFEDTFFSQIFKAKRGLLFSRELWSRIVGSIEELCLGLWELVEVKMELRMCFPSLTEGLIQTRISERFLSLFGDDMVHGSKKKRAPRDVYWSGYDVYSSSIGFYSSGDICFSGYDIYTSNVGFYSFEYVYTSGDLNSISTVVVLESRPITIPSSSSIVGTSSRPALASSAHSQCNLCRMLLTLAFLSYRPLTDEILGANGKRKAASHRDWSSILTDKQLMFEAADGSNKGYVYDFSLQSIAITVERWGDSSSTSSVLSVFLQLPMMLASRGRKGCGVTCSRYRTSSPVS</sequence>
<keyword evidence="2" id="KW-1185">Reference proteome</keyword>